<protein>
    <submittedName>
        <fullName evidence="1">Uncharacterized protein</fullName>
    </submittedName>
</protein>
<organism evidence="1 2">
    <name type="scientific">Eretmocerus hayati</name>
    <dbReference type="NCBI Taxonomy" id="131215"/>
    <lineage>
        <taxon>Eukaryota</taxon>
        <taxon>Metazoa</taxon>
        <taxon>Ecdysozoa</taxon>
        <taxon>Arthropoda</taxon>
        <taxon>Hexapoda</taxon>
        <taxon>Insecta</taxon>
        <taxon>Pterygota</taxon>
        <taxon>Neoptera</taxon>
        <taxon>Endopterygota</taxon>
        <taxon>Hymenoptera</taxon>
        <taxon>Apocrita</taxon>
        <taxon>Proctotrupomorpha</taxon>
        <taxon>Chalcidoidea</taxon>
        <taxon>Aphelinidae</taxon>
        <taxon>Aphelininae</taxon>
        <taxon>Eretmocerus</taxon>
    </lineage>
</organism>
<evidence type="ECO:0000313" key="2">
    <source>
        <dbReference type="Proteomes" id="UP001239111"/>
    </source>
</evidence>
<gene>
    <name evidence="1" type="ORF">QAD02_005314</name>
</gene>
<evidence type="ECO:0000313" key="1">
    <source>
        <dbReference type="EMBL" id="KAJ8674052.1"/>
    </source>
</evidence>
<comment type="caution">
    <text evidence="1">The sequence shown here is derived from an EMBL/GenBank/DDBJ whole genome shotgun (WGS) entry which is preliminary data.</text>
</comment>
<reference evidence="1" key="1">
    <citation type="submission" date="2023-04" db="EMBL/GenBank/DDBJ databases">
        <title>A chromosome-level genome assembly of the parasitoid wasp Eretmocerus hayati.</title>
        <authorList>
            <person name="Zhong Y."/>
            <person name="Liu S."/>
            <person name="Liu Y."/>
        </authorList>
    </citation>
    <scope>NUCLEOTIDE SEQUENCE</scope>
    <source>
        <strain evidence="1">ZJU_SS_LIU_2023</strain>
    </source>
</reference>
<proteinExistence type="predicted"/>
<sequence length="238" mass="25896">MGHDNNTMPNPAADGSISFDLVAEAQAIKLETLPTASKIYPFMIKAFIKAFDMVDVSVFDYVKSFTQNHSKRHKLQKSLVFTAAKVHDFFGAPDSAFLLLKIPTSSTDVSNFPSGGRKRCSEYQLIPITPAPPQVQVYTLVTELDDPNVSNQDLSEFFQDDSHVEPVAYSPSTSSVAAPVVQSSNVYTPVSRRTTVPRIISNVVVSPAREDFSVAPVAYSTPSTSTAASVIETTIFKP</sequence>
<accession>A0ACC2NUZ9</accession>
<dbReference type="EMBL" id="CM056743">
    <property type="protein sequence ID" value="KAJ8674052.1"/>
    <property type="molecule type" value="Genomic_DNA"/>
</dbReference>
<keyword evidence="2" id="KW-1185">Reference proteome</keyword>
<dbReference type="Proteomes" id="UP001239111">
    <property type="component" value="Chromosome 3"/>
</dbReference>
<name>A0ACC2NUZ9_9HYME</name>